<gene>
    <name evidence="12 14" type="primary">murA</name>
    <name evidence="14" type="ORF">FYJ74_10270</name>
</gene>
<comment type="subcellular location">
    <subcellularLocation>
        <location evidence="1 12">Cytoplasm</location>
    </subcellularLocation>
</comment>
<evidence type="ECO:0000256" key="5">
    <source>
        <dbReference type="ARBA" id="ARBA00022679"/>
    </source>
</evidence>
<dbReference type="GO" id="GO:0009252">
    <property type="term" value="P:peptidoglycan biosynthetic process"/>
    <property type="evidence" value="ECO:0007669"/>
    <property type="project" value="UniProtKB-UniRule"/>
</dbReference>
<comment type="similarity">
    <text evidence="10 12">Belongs to the EPSP synthase family. MurA subfamily.</text>
</comment>
<reference evidence="14 15" key="1">
    <citation type="submission" date="2019-08" db="EMBL/GenBank/DDBJ databases">
        <title>In-depth cultivation of the pig gut microbiome towards novel bacterial diversity and tailored functional studies.</title>
        <authorList>
            <person name="Wylensek D."/>
            <person name="Hitch T.C.A."/>
            <person name="Clavel T."/>
        </authorList>
    </citation>
    <scope>NUCLEOTIDE SEQUENCE [LARGE SCALE GENOMIC DNA]</scope>
    <source>
        <strain evidence="14 15">SM-530-WT-4B</strain>
    </source>
</reference>
<evidence type="ECO:0000256" key="12">
    <source>
        <dbReference type="HAMAP-Rule" id="MF_00111"/>
    </source>
</evidence>
<keyword evidence="4 12" id="KW-0132">Cell division</keyword>
<dbReference type="SUPFAM" id="SSF55205">
    <property type="entry name" value="EPT/RTPC-like"/>
    <property type="match status" value="1"/>
</dbReference>
<evidence type="ECO:0000256" key="3">
    <source>
        <dbReference type="ARBA" id="ARBA00022490"/>
    </source>
</evidence>
<dbReference type="AlphaFoldDB" id="A0A6L5YDM4"/>
<keyword evidence="8 12" id="KW-0131">Cell cycle</keyword>
<keyword evidence="9 12" id="KW-0961">Cell wall biogenesis/degradation</keyword>
<dbReference type="EC" id="2.5.1.7" evidence="12"/>
<dbReference type="GO" id="GO:0008360">
    <property type="term" value="P:regulation of cell shape"/>
    <property type="evidence" value="ECO:0007669"/>
    <property type="project" value="UniProtKB-KW"/>
</dbReference>
<dbReference type="Pfam" id="PF00275">
    <property type="entry name" value="EPSP_synthase"/>
    <property type="match status" value="1"/>
</dbReference>
<dbReference type="NCBIfam" id="NF006873">
    <property type="entry name" value="PRK09369.1"/>
    <property type="match status" value="1"/>
</dbReference>
<name>A0A6L5YDM4_9BACT</name>
<dbReference type="RefSeq" id="WP_154529486.1">
    <property type="nucleotide sequence ID" value="NZ_VUNH01000011.1"/>
</dbReference>
<evidence type="ECO:0000313" key="14">
    <source>
        <dbReference type="EMBL" id="MST56414.1"/>
    </source>
</evidence>
<protein>
    <recommendedName>
        <fullName evidence="12">UDP-N-acetylglucosamine 1-carboxyvinyltransferase</fullName>
        <ecNumber evidence="12">2.5.1.7</ecNumber>
    </recommendedName>
    <alternativeName>
        <fullName evidence="12">Enoylpyruvate transferase</fullName>
    </alternativeName>
    <alternativeName>
        <fullName evidence="12">UDP-N-acetylglucosamine enolpyruvyl transferase</fullName>
        <shortName evidence="12">EPT</shortName>
    </alternativeName>
</protein>
<dbReference type="GO" id="GO:0005737">
    <property type="term" value="C:cytoplasm"/>
    <property type="evidence" value="ECO:0007669"/>
    <property type="project" value="UniProtKB-SubCell"/>
</dbReference>
<keyword evidence="6 12" id="KW-0133">Cell shape</keyword>
<dbReference type="InterPro" id="IPR001986">
    <property type="entry name" value="Enolpyruvate_Tfrase_dom"/>
</dbReference>
<organism evidence="14 15">
    <name type="scientific">Pyramidobacter porci</name>
    <dbReference type="NCBI Taxonomy" id="2605789"/>
    <lineage>
        <taxon>Bacteria</taxon>
        <taxon>Thermotogati</taxon>
        <taxon>Synergistota</taxon>
        <taxon>Synergistia</taxon>
        <taxon>Synergistales</taxon>
        <taxon>Dethiosulfovibrionaceae</taxon>
        <taxon>Pyramidobacter</taxon>
    </lineage>
</organism>
<feature type="domain" description="Enolpyruvate transferase" evidence="13">
    <location>
        <begin position="10"/>
        <end position="411"/>
    </location>
</feature>
<feature type="modified residue" description="2-(S-cysteinyl)pyruvic acid O-phosphothioketal" evidence="12">
    <location>
        <position position="121"/>
    </location>
</feature>
<dbReference type="HAMAP" id="MF_00111">
    <property type="entry name" value="MurA"/>
    <property type="match status" value="1"/>
</dbReference>
<dbReference type="PANTHER" id="PTHR43783">
    <property type="entry name" value="UDP-N-ACETYLGLUCOSAMINE 1-CARBOXYVINYLTRANSFERASE"/>
    <property type="match status" value="1"/>
</dbReference>
<dbReference type="GO" id="GO:0019277">
    <property type="term" value="P:UDP-N-acetylgalactosamine biosynthetic process"/>
    <property type="evidence" value="ECO:0007669"/>
    <property type="project" value="InterPro"/>
</dbReference>
<feature type="active site" description="Proton donor" evidence="12">
    <location>
        <position position="121"/>
    </location>
</feature>
<dbReference type="InterPro" id="IPR050068">
    <property type="entry name" value="MurA_subfamily"/>
</dbReference>
<dbReference type="NCBIfam" id="TIGR01072">
    <property type="entry name" value="murA"/>
    <property type="match status" value="1"/>
</dbReference>
<evidence type="ECO:0000259" key="13">
    <source>
        <dbReference type="Pfam" id="PF00275"/>
    </source>
</evidence>
<dbReference type="GO" id="GO:0071555">
    <property type="term" value="P:cell wall organization"/>
    <property type="evidence" value="ECO:0007669"/>
    <property type="project" value="UniProtKB-KW"/>
</dbReference>
<feature type="binding site" evidence="12">
    <location>
        <begin position="126"/>
        <end position="130"/>
    </location>
    <ligand>
        <name>UDP-N-acetyl-alpha-D-glucosamine</name>
        <dbReference type="ChEBI" id="CHEBI:57705"/>
    </ligand>
</feature>
<evidence type="ECO:0000256" key="10">
    <source>
        <dbReference type="ARBA" id="ARBA00038367"/>
    </source>
</evidence>
<dbReference type="EMBL" id="VUNH01000011">
    <property type="protein sequence ID" value="MST56414.1"/>
    <property type="molecule type" value="Genomic_DNA"/>
</dbReference>
<accession>A0A6L5YDM4</accession>
<keyword evidence="15" id="KW-1185">Reference proteome</keyword>
<feature type="binding site" evidence="12">
    <location>
        <position position="97"/>
    </location>
    <ligand>
        <name>UDP-N-acetyl-alpha-D-glucosamine</name>
        <dbReference type="ChEBI" id="CHEBI:57705"/>
    </ligand>
</feature>
<feature type="binding site" evidence="12">
    <location>
        <position position="312"/>
    </location>
    <ligand>
        <name>UDP-N-acetyl-alpha-D-glucosamine</name>
        <dbReference type="ChEBI" id="CHEBI:57705"/>
    </ligand>
</feature>
<dbReference type="PANTHER" id="PTHR43783:SF1">
    <property type="entry name" value="UDP-N-ACETYLGLUCOSAMINE 1-CARBOXYVINYLTRANSFERASE"/>
    <property type="match status" value="1"/>
</dbReference>
<keyword evidence="3 12" id="KW-0963">Cytoplasm</keyword>
<evidence type="ECO:0000256" key="2">
    <source>
        <dbReference type="ARBA" id="ARBA00004752"/>
    </source>
</evidence>
<dbReference type="GO" id="GO:0008760">
    <property type="term" value="F:UDP-N-acetylglucosamine 1-carboxyvinyltransferase activity"/>
    <property type="evidence" value="ECO:0007669"/>
    <property type="project" value="UniProtKB-UniRule"/>
</dbReference>
<dbReference type="InterPro" id="IPR005750">
    <property type="entry name" value="UDP_GlcNAc_COvinyl_MurA"/>
</dbReference>
<evidence type="ECO:0000256" key="4">
    <source>
        <dbReference type="ARBA" id="ARBA00022618"/>
    </source>
</evidence>
<comment type="caution">
    <text evidence="14">The sequence shown here is derived from an EMBL/GenBank/DDBJ whole genome shotgun (WGS) entry which is preliminary data.</text>
</comment>
<dbReference type="Proteomes" id="UP000473699">
    <property type="component" value="Unassembled WGS sequence"/>
</dbReference>
<proteinExistence type="inferred from homology"/>
<comment type="caution">
    <text evidence="12">Lacks conserved residue(s) required for the propagation of feature annotation.</text>
</comment>
<keyword evidence="7 12" id="KW-0573">Peptidoglycan synthesis</keyword>
<evidence type="ECO:0000256" key="1">
    <source>
        <dbReference type="ARBA" id="ARBA00004496"/>
    </source>
</evidence>
<evidence type="ECO:0000256" key="11">
    <source>
        <dbReference type="ARBA" id="ARBA00047527"/>
    </source>
</evidence>
<evidence type="ECO:0000256" key="8">
    <source>
        <dbReference type="ARBA" id="ARBA00023306"/>
    </source>
</evidence>
<comment type="function">
    <text evidence="12">Cell wall formation. Adds enolpyruvyl to UDP-N-acetylglucosamine.</text>
</comment>
<dbReference type="InterPro" id="IPR013792">
    <property type="entry name" value="RNA3'P_cycl/enolpyr_Trfase_a/b"/>
</dbReference>
<sequence length="430" mass="45430">MSNAQFLKISGGAALKGKVRTQGSKNAALPVMAAALLLGDGEKLTCTNVPLLRDTETLVALLCALGMDVRFEDGTATVARRGDLVCEMPASLVQKMRASSILLGPLLAQTGRAVMPLPGGCAIGARPIDLHLKGLAKMGASIELSHGAVYASARKLRGCRIYLDFPSVGATENLVMAAVLADGETTIENAAREPEITNLVQALQAMGAEVCYKKDNAGVIQVNGRAELVSGRVQIIPDRIASCTYLLAGVITNGEVTVTDVQPQHFDSLLAKLEEADVSYERQENSVTVYPSRGRLKKLSVKTMPYPGFPTDVQPQLMAALCLAKGTSVIKESIFESRFQHVAELRKMGAAIEIQGNTAVINGVPALYGASVQGTDLRAGAALVLAGLAAEGETRVYGLHHILRGYENFDRALQGLGAEVSIAEDDEGSF</sequence>
<dbReference type="GO" id="GO:0051301">
    <property type="term" value="P:cell division"/>
    <property type="evidence" value="ECO:0007669"/>
    <property type="project" value="UniProtKB-KW"/>
</dbReference>
<comment type="catalytic activity">
    <reaction evidence="11 12">
        <text>phosphoenolpyruvate + UDP-N-acetyl-alpha-D-glucosamine = UDP-N-acetyl-3-O-(1-carboxyvinyl)-alpha-D-glucosamine + phosphate</text>
        <dbReference type="Rhea" id="RHEA:18681"/>
        <dbReference type="ChEBI" id="CHEBI:43474"/>
        <dbReference type="ChEBI" id="CHEBI:57705"/>
        <dbReference type="ChEBI" id="CHEBI:58702"/>
        <dbReference type="ChEBI" id="CHEBI:68483"/>
        <dbReference type="EC" id="2.5.1.7"/>
    </reaction>
</comment>
<keyword evidence="5 12" id="KW-0808">Transferase</keyword>
<evidence type="ECO:0000256" key="6">
    <source>
        <dbReference type="ARBA" id="ARBA00022960"/>
    </source>
</evidence>
<dbReference type="UniPathway" id="UPA00219"/>
<comment type="pathway">
    <text evidence="2 12">Cell wall biogenesis; peptidoglycan biosynthesis.</text>
</comment>
<feature type="binding site" evidence="12">
    <location>
        <begin position="25"/>
        <end position="26"/>
    </location>
    <ligand>
        <name>phosphoenolpyruvate</name>
        <dbReference type="ChEBI" id="CHEBI:58702"/>
    </ligand>
</feature>
<dbReference type="Gene3D" id="3.65.10.10">
    <property type="entry name" value="Enolpyruvate transferase domain"/>
    <property type="match status" value="2"/>
</dbReference>
<evidence type="ECO:0000313" key="15">
    <source>
        <dbReference type="Proteomes" id="UP000473699"/>
    </source>
</evidence>
<dbReference type="InterPro" id="IPR036968">
    <property type="entry name" value="Enolpyruvate_Tfrase_sf"/>
</dbReference>
<dbReference type="CDD" id="cd01555">
    <property type="entry name" value="UdpNAET"/>
    <property type="match status" value="1"/>
</dbReference>
<feature type="binding site" evidence="12">
    <location>
        <position position="334"/>
    </location>
    <ligand>
        <name>UDP-N-acetyl-alpha-D-glucosamine</name>
        <dbReference type="ChEBI" id="CHEBI:57705"/>
    </ligand>
</feature>
<evidence type="ECO:0000256" key="9">
    <source>
        <dbReference type="ARBA" id="ARBA00023316"/>
    </source>
</evidence>
<keyword evidence="12" id="KW-0670">Pyruvate</keyword>
<evidence type="ECO:0000256" key="7">
    <source>
        <dbReference type="ARBA" id="ARBA00022984"/>
    </source>
</evidence>